<dbReference type="eggNOG" id="COG0607">
    <property type="taxonomic scope" value="Bacteria"/>
</dbReference>
<evidence type="ECO:0000313" key="2">
    <source>
        <dbReference type="EMBL" id="EKE77630.1"/>
    </source>
</evidence>
<dbReference type="SMART" id="SM00450">
    <property type="entry name" value="RHOD"/>
    <property type="match status" value="4"/>
</dbReference>
<dbReference type="PANTHER" id="PTHR44086">
    <property type="entry name" value="THIOSULFATE SULFURTRANSFERASE RDL2, MITOCHONDRIAL-RELATED"/>
    <property type="match status" value="1"/>
</dbReference>
<name>K2KJX2_9PROT</name>
<sequence>MARTVSARDLKSWIRDGGELAILDVREQGSYGKRHLFWASNAPLSRLELDLPRLVPRKGARIALCDGGDGLSERAAEKLSRWGYSNVSVLENGVEGWAHAGLELFSGVYVPSKAFGEFVEHEYGTPSVSAEELNAMVQSGEKLVILDSRPLDEYASMNIPGGINVPGAELTFRVHDLVPGPDTTVVVNCAGRTRSIIGAQSLINAGIPNKVVALRNGTMGWHLAGYTLEHGQMRRYGELTDSGLEAARSHAADVAKRFGVKKIDRAGVDRFRAEAEDRSLYLLDVRDPTEFAVSRVPGSLPAPGGQLVQATDAYVATRNARIVLIDDHGVRATMTASWLIQMGWNDVYVYENALVSEHLEAGHFIPPALGFDREPMKSVSPESLQMLIEAESAVVVDVARSLYYRDHGHVPGAWFAVRARLAEALRKMPESAHYVVTSEDGRLAKLAAYDLAALTESKVSVLAGGTDRWRADGLPVEKGMTHLASEPDDVYLRPYDREQGVEEAMNEYLSWEIELVRQIERDGDARFVKF</sequence>
<evidence type="ECO:0000259" key="1">
    <source>
        <dbReference type="PROSITE" id="PS50206"/>
    </source>
</evidence>
<comment type="caution">
    <text evidence="2">The sequence shown here is derived from an EMBL/GenBank/DDBJ whole genome shotgun (WGS) entry which is preliminary data.</text>
</comment>
<dbReference type="InterPro" id="IPR036873">
    <property type="entry name" value="Rhodanese-like_dom_sf"/>
</dbReference>
<gene>
    <name evidence="2" type="ORF">P24_04659</name>
</gene>
<feature type="domain" description="Rhodanese" evidence="1">
    <location>
        <begin position="389"/>
        <end position="478"/>
    </location>
</feature>
<dbReference type="Proteomes" id="UP000006746">
    <property type="component" value="Unassembled WGS sequence"/>
</dbReference>
<dbReference type="Gene3D" id="3.40.250.10">
    <property type="entry name" value="Rhodanese-like domain"/>
    <property type="match status" value="4"/>
</dbReference>
<dbReference type="AlphaFoldDB" id="K2KJX2"/>
<dbReference type="eggNOG" id="COG2897">
    <property type="taxonomic scope" value="Bacteria"/>
</dbReference>
<feature type="domain" description="Rhodanese" evidence="1">
    <location>
        <begin position="139"/>
        <end position="230"/>
    </location>
</feature>
<dbReference type="PANTHER" id="PTHR44086:SF10">
    <property type="entry name" value="THIOSULFATE SULFURTRANSFERASE_RHODANESE-LIKE DOMAIN-CONTAINING PROTEIN 3"/>
    <property type="match status" value="1"/>
</dbReference>
<dbReference type="PATRIC" id="fig|1207063.3.peg.942"/>
<dbReference type="GO" id="GO:0004792">
    <property type="term" value="F:thiosulfate-cyanide sulfurtransferase activity"/>
    <property type="evidence" value="ECO:0007669"/>
    <property type="project" value="TreeGrafter"/>
</dbReference>
<accession>K2KJX2</accession>
<feature type="domain" description="Rhodanese" evidence="1">
    <location>
        <begin position="16"/>
        <end position="106"/>
    </location>
</feature>
<dbReference type="PROSITE" id="PS50206">
    <property type="entry name" value="RHODANESE_3"/>
    <property type="match status" value="4"/>
</dbReference>
<dbReference type="EMBL" id="AMRL01000004">
    <property type="protein sequence ID" value="EKE77630.1"/>
    <property type="molecule type" value="Genomic_DNA"/>
</dbReference>
<feature type="domain" description="Rhodanese" evidence="1">
    <location>
        <begin position="276"/>
        <end position="363"/>
    </location>
</feature>
<dbReference type="SUPFAM" id="SSF52821">
    <property type="entry name" value="Rhodanese/Cell cycle control phosphatase"/>
    <property type="match status" value="4"/>
</dbReference>
<proteinExistence type="predicted"/>
<keyword evidence="3" id="KW-1185">Reference proteome</keyword>
<protein>
    <submittedName>
        <fullName evidence="2">Rhodanese domain-containing protein</fullName>
    </submittedName>
</protein>
<reference evidence="2 3" key="1">
    <citation type="journal article" date="2012" name="J. Bacteriol.">
        <title>Genome Sequence of Oceanibaculum indicum Type Strain P24.</title>
        <authorList>
            <person name="Lai Q."/>
            <person name="Shao Z."/>
        </authorList>
    </citation>
    <scope>NUCLEOTIDE SEQUENCE [LARGE SCALE GENOMIC DNA]</scope>
    <source>
        <strain evidence="2 3">P24</strain>
    </source>
</reference>
<dbReference type="InterPro" id="IPR001763">
    <property type="entry name" value="Rhodanese-like_dom"/>
</dbReference>
<dbReference type="RefSeq" id="WP_008943547.1">
    <property type="nucleotide sequence ID" value="NZ_AMRL01000004.1"/>
</dbReference>
<dbReference type="Pfam" id="PF00581">
    <property type="entry name" value="Rhodanese"/>
    <property type="match status" value="4"/>
</dbReference>
<dbReference type="STRING" id="1207063.P24_04659"/>
<evidence type="ECO:0000313" key="3">
    <source>
        <dbReference type="Proteomes" id="UP000006746"/>
    </source>
</evidence>
<organism evidence="2 3">
    <name type="scientific">Oceanibaculum indicum P24</name>
    <dbReference type="NCBI Taxonomy" id="1207063"/>
    <lineage>
        <taxon>Bacteria</taxon>
        <taxon>Pseudomonadati</taxon>
        <taxon>Pseudomonadota</taxon>
        <taxon>Alphaproteobacteria</taxon>
        <taxon>Rhodospirillales</taxon>
        <taxon>Oceanibaculaceae</taxon>
        <taxon>Oceanibaculum</taxon>
    </lineage>
</organism>